<evidence type="ECO:0000313" key="1">
    <source>
        <dbReference type="EMBL" id="CDF32929.1"/>
    </source>
</evidence>
<keyword evidence="2" id="KW-1185">Reference proteome</keyword>
<dbReference type="KEGG" id="ccp:CHC_T00001812001"/>
<proteinExistence type="predicted"/>
<sequence>MFSQDILFIFTKYAPCLRNRVLFPHGTDRCPGFGRSTLPYHVAFPLKIVAHFVK</sequence>
<dbReference type="GeneID" id="17320449"/>
<dbReference type="AlphaFoldDB" id="R7Q4J3"/>
<name>R7Q4J3_CHOCR</name>
<dbReference type="EMBL" id="HG001615">
    <property type="protein sequence ID" value="CDF32929.1"/>
    <property type="molecule type" value="Genomic_DNA"/>
</dbReference>
<evidence type="ECO:0000313" key="2">
    <source>
        <dbReference type="Proteomes" id="UP000012073"/>
    </source>
</evidence>
<dbReference type="Proteomes" id="UP000012073">
    <property type="component" value="Unassembled WGS sequence"/>
</dbReference>
<gene>
    <name evidence="1" type="ORF">CHC_T00001812001</name>
</gene>
<accession>R7Q4J3</accession>
<dbReference type="RefSeq" id="XP_005712732.1">
    <property type="nucleotide sequence ID" value="XM_005712675.1"/>
</dbReference>
<dbReference type="Gramene" id="CDF32929">
    <property type="protein sequence ID" value="CDF32929"/>
    <property type="gene ID" value="CHC_T00001812001"/>
</dbReference>
<reference evidence="2" key="1">
    <citation type="journal article" date="2013" name="Proc. Natl. Acad. Sci. U.S.A.">
        <title>Genome structure and metabolic features in the red seaweed Chondrus crispus shed light on evolution of the Archaeplastida.</title>
        <authorList>
            <person name="Collen J."/>
            <person name="Porcel B."/>
            <person name="Carre W."/>
            <person name="Ball S.G."/>
            <person name="Chaparro C."/>
            <person name="Tonon T."/>
            <person name="Barbeyron T."/>
            <person name="Michel G."/>
            <person name="Noel B."/>
            <person name="Valentin K."/>
            <person name="Elias M."/>
            <person name="Artiguenave F."/>
            <person name="Arun A."/>
            <person name="Aury J.M."/>
            <person name="Barbosa-Neto J.F."/>
            <person name="Bothwell J.H."/>
            <person name="Bouget F.Y."/>
            <person name="Brillet L."/>
            <person name="Cabello-Hurtado F."/>
            <person name="Capella-Gutierrez S."/>
            <person name="Charrier B."/>
            <person name="Cladiere L."/>
            <person name="Cock J.M."/>
            <person name="Coelho S.M."/>
            <person name="Colleoni C."/>
            <person name="Czjzek M."/>
            <person name="Da Silva C."/>
            <person name="Delage L."/>
            <person name="Denoeud F."/>
            <person name="Deschamps P."/>
            <person name="Dittami S.M."/>
            <person name="Gabaldon T."/>
            <person name="Gachon C.M."/>
            <person name="Groisillier A."/>
            <person name="Herve C."/>
            <person name="Jabbari K."/>
            <person name="Katinka M."/>
            <person name="Kloareg B."/>
            <person name="Kowalczyk N."/>
            <person name="Labadie K."/>
            <person name="Leblanc C."/>
            <person name="Lopez P.J."/>
            <person name="McLachlan D.H."/>
            <person name="Meslet-Cladiere L."/>
            <person name="Moustafa A."/>
            <person name="Nehr Z."/>
            <person name="Nyvall Collen P."/>
            <person name="Panaud O."/>
            <person name="Partensky F."/>
            <person name="Poulain J."/>
            <person name="Rensing S.A."/>
            <person name="Rousvoal S."/>
            <person name="Samson G."/>
            <person name="Symeonidi A."/>
            <person name="Weissenbach J."/>
            <person name="Zambounis A."/>
            <person name="Wincker P."/>
            <person name="Boyen C."/>
        </authorList>
    </citation>
    <scope>NUCLEOTIDE SEQUENCE [LARGE SCALE GENOMIC DNA]</scope>
    <source>
        <strain evidence="2">cv. Stackhouse</strain>
    </source>
</reference>
<protein>
    <submittedName>
        <fullName evidence="1">Uncharacterized protein</fullName>
    </submittedName>
</protein>
<organism evidence="1 2">
    <name type="scientific">Chondrus crispus</name>
    <name type="common">Carrageen Irish moss</name>
    <name type="synonym">Polymorpha crispa</name>
    <dbReference type="NCBI Taxonomy" id="2769"/>
    <lineage>
        <taxon>Eukaryota</taxon>
        <taxon>Rhodophyta</taxon>
        <taxon>Florideophyceae</taxon>
        <taxon>Rhodymeniophycidae</taxon>
        <taxon>Gigartinales</taxon>
        <taxon>Gigartinaceae</taxon>
        <taxon>Chondrus</taxon>
    </lineage>
</organism>